<dbReference type="GO" id="GO:0009231">
    <property type="term" value="P:riboflavin biosynthetic process"/>
    <property type="evidence" value="ECO:0007669"/>
    <property type="project" value="TreeGrafter"/>
</dbReference>
<dbReference type="InterPro" id="IPR024087">
    <property type="entry name" value="Creatininase-like_sf"/>
</dbReference>
<name>A0A1Q8R067_9FIRM</name>
<protein>
    <submittedName>
        <fullName evidence="6">Creatinine amidohydrolase</fullName>
    </submittedName>
</protein>
<dbReference type="PANTHER" id="PTHR35005:SF1">
    <property type="entry name" value="2-AMINO-5-FORMYLAMINO-6-RIBOSYLAMINOPYRIMIDIN-4(3H)-ONE 5'-MONOPHOSPHATE DEFORMYLASE"/>
    <property type="match status" value="1"/>
</dbReference>
<evidence type="ECO:0000256" key="1">
    <source>
        <dbReference type="ARBA" id="ARBA00001947"/>
    </source>
</evidence>
<gene>
    <name evidence="6" type="ORF">DSOL_1098</name>
</gene>
<dbReference type="PANTHER" id="PTHR35005">
    <property type="entry name" value="3-DEHYDRO-SCYLLO-INOSOSE HYDROLASE"/>
    <property type="match status" value="1"/>
</dbReference>
<keyword evidence="2" id="KW-0479">Metal-binding</keyword>
<sequence>MRETNFMKEMSWTAFVEKKKQTNVVIIPTGAFEVYGPHLPLGSDTLVAVKLAEMISHRVNALIGPTLEVGDSAMLDEFPGTITIRPESFKEYLLDIINSLIRWGFKDFLFINAHAGNVPMINQIAYMLRNHEEIRRAQIDFWRFVKAHDQGILESGETAHSHASEAGTSILMYLYPELCDTDKWVNEPKKIRDEFPEIIKYGKLSSNTQSGTVGNAMLATKGKGEVLVQRSLDRIVDFLETNWGINQVKS</sequence>
<keyword evidence="4" id="KW-0862">Zinc</keyword>
<dbReference type="RefSeq" id="WP_083642329.1">
    <property type="nucleotide sequence ID" value="NZ_MLBF01000005.1"/>
</dbReference>
<comment type="similarity">
    <text evidence="5">Belongs to the creatininase superfamily.</text>
</comment>
<reference evidence="6 7" key="1">
    <citation type="submission" date="2016-09" db="EMBL/GenBank/DDBJ databases">
        <title>Complete genome of Desulfosporosinus sp. OL.</title>
        <authorList>
            <person name="Mardanov A."/>
            <person name="Beletsky A."/>
            <person name="Panova A."/>
            <person name="Karnachuk O."/>
            <person name="Ravin N."/>
        </authorList>
    </citation>
    <scope>NUCLEOTIDE SEQUENCE [LARGE SCALE GENOMIC DNA]</scope>
    <source>
        <strain evidence="6 7">OL</strain>
    </source>
</reference>
<keyword evidence="3 6" id="KW-0378">Hydrolase</keyword>
<dbReference type="Proteomes" id="UP000186102">
    <property type="component" value="Unassembled WGS sequence"/>
</dbReference>
<dbReference type="SUPFAM" id="SSF102215">
    <property type="entry name" value="Creatininase"/>
    <property type="match status" value="1"/>
</dbReference>
<organism evidence="6 7">
    <name type="scientific">Desulfosporosinus metallidurans</name>
    <dbReference type="NCBI Taxonomy" id="1888891"/>
    <lineage>
        <taxon>Bacteria</taxon>
        <taxon>Bacillati</taxon>
        <taxon>Bacillota</taxon>
        <taxon>Clostridia</taxon>
        <taxon>Eubacteriales</taxon>
        <taxon>Desulfitobacteriaceae</taxon>
        <taxon>Desulfosporosinus</taxon>
    </lineage>
</organism>
<keyword evidence="7" id="KW-1185">Reference proteome</keyword>
<proteinExistence type="inferred from homology"/>
<dbReference type="GO" id="GO:0016811">
    <property type="term" value="F:hydrolase activity, acting on carbon-nitrogen (but not peptide) bonds, in linear amides"/>
    <property type="evidence" value="ECO:0007669"/>
    <property type="project" value="TreeGrafter"/>
</dbReference>
<comment type="caution">
    <text evidence="6">The sequence shown here is derived from an EMBL/GenBank/DDBJ whole genome shotgun (WGS) entry which is preliminary data.</text>
</comment>
<comment type="cofactor">
    <cofactor evidence="1">
        <name>Zn(2+)</name>
        <dbReference type="ChEBI" id="CHEBI:29105"/>
    </cofactor>
</comment>
<dbReference type="InterPro" id="IPR003785">
    <property type="entry name" value="Creatininase/forma_Hydrolase"/>
</dbReference>
<evidence type="ECO:0000256" key="4">
    <source>
        <dbReference type="ARBA" id="ARBA00022833"/>
    </source>
</evidence>
<evidence type="ECO:0000256" key="2">
    <source>
        <dbReference type="ARBA" id="ARBA00022723"/>
    </source>
</evidence>
<accession>A0A1Q8R067</accession>
<evidence type="ECO:0000256" key="5">
    <source>
        <dbReference type="ARBA" id="ARBA00024029"/>
    </source>
</evidence>
<dbReference type="OrthoDB" id="9801445at2"/>
<dbReference type="EMBL" id="MLBF01000005">
    <property type="protein sequence ID" value="OLN32987.1"/>
    <property type="molecule type" value="Genomic_DNA"/>
</dbReference>
<dbReference type="GO" id="GO:0046872">
    <property type="term" value="F:metal ion binding"/>
    <property type="evidence" value="ECO:0007669"/>
    <property type="project" value="UniProtKB-KW"/>
</dbReference>
<evidence type="ECO:0000313" key="6">
    <source>
        <dbReference type="EMBL" id="OLN32987.1"/>
    </source>
</evidence>
<dbReference type="Pfam" id="PF02633">
    <property type="entry name" value="Creatininase"/>
    <property type="match status" value="1"/>
</dbReference>
<dbReference type="AlphaFoldDB" id="A0A1Q8R067"/>
<dbReference type="Gene3D" id="3.40.50.10310">
    <property type="entry name" value="Creatininase"/>
    <property type="match status" value="1"/>
</dbReference>
<evidence type="ECO:0000256" key="3">
    <source>
        <dbReference type="ARBA" id="ARBA00022801"/>
    </source>
</evidence>
<evidence type="ECO:0000313" key="7">
    <source>
        <dbReference type="Proteomes" id="UP000186102"/>
    </source>
</evidence>
<dbReference type="STRING" id="1888891.DSOL_1098"/>